<dbReference type="Pfam" id="PF13184">
    <property type="entry name" value="KH_NusA_1st"/>
    <property type="match status" value="1"/>
</dbReference>
<evidence type="ECO:0000256" key="4">
    <source>
        <dbReference type="ARBA" id="ARBA00022884"/>
    </source>
</evidence>
<feature type="domain" description="S1 motif" evidence="9">
    <location>
        <begin position="142"/>
        <end position="206"/>
    </location>
</feature>
<dbReference type="Pfam" id="PF08529">
    <property type="entry name" value="NusA_N"/>
    <property type="match status" value="1"/>
</dbReference>
<dbReference type="NCBIfam" id="TIGR01953">
    <property type="entry name" value="NusA"/>
    <property type="match status" value="1"/>
</dbReference>
<dbReference type="InterPro" id="IPR058582">
    <property type="entry name" value="KH_NusA_2nd"/>
</dbReference>
<evidence type="ECO:0000256" key="1">
    <source>
        <dbReference type="ARBA" id="ARBA00022472"/>
    </source>
</evidence>
<evidence type="ECO:0000256" key="6">
    <source>
        <dbReference type="ARBA" id="ARBA00023163"/>
    </source>
</evidence>
<dbReference type="InterPro" id="IPR030842">
    <property type="entry name" value="TF_NusA_bacterial"/>
</dbReference>
<dbReference type="SUPFAM" id="SSF69705">
    <property type="entry name" value="Transcription factor NusA, N-terminal domain"/>
    <property type="match status" value="1"/>
</dbReference>
<dbReference type="InterPro" id="IPR025249">
    <property type="entry name" value="TF_NusA_KH_1st"/>
</dbReference>
<reference evidence="10 11" key="1">
    <citation type="journal article" date="2016" name="Nat. Commun.">
        <title>Thousands of microbial genomes shed light on interconnected biogeochemical processes in an aquifer system.</title>
        <authorList>
            <person name="Anantharaman K."/>
            <person name="Brown C.T."/>
            <person name="Hug L.A."/>
            <person name="Sharon I."/>
            <person name="Castelle C.J."/>
            <person name="Probst A.J."/>
            <person name="Thomas B.C."/>
            <person name="Singh A."/>
            <person name="Wilkins M.J."/>
            <person name="Karaoz U."/>
            <person name="Brodie E.L."/>
            <person name="Williams K.H."/>
            <person name="Hubbard S.S."/>
            <person name="Banfield J.F."/>
        </authorList>
    </citation>
    <scope>NUCLEOTIDE SEQUENCE [LARGE SCALE GENOMIC DNA]</scope>
</reference>
<dbReference type="STRING" id="1797469.A3F08_01235"/>
<protein>
    <recommendedName>
        <fullName evidence="7">Transcription termination/antitermination protein NusA</fullName>
    </recommendedName>
</protein>
<comment type="function">
    <text evidence="7">Participates in both transcription termination and antitermination.</text>
</comment>
<dbReference type="Pfam" id="PF26594">
    <property type="entry name" value="KH_NusA_2nd"/>
    <property type="match status" value="1"/>
</dbReference>
<proteinExistence type="inferred from homology"/>
<dbReference type="PANTHER" id="PTHR22648">
    <property type="entry name" value="TRANSCRIPTION TERMINATION FACTOR NUSA"/>
    <property type="match status" value="1"/>
</dbReference>
<dbReference type="InterPro" id="IPR013735">
    <property type="entry name" value="TF_NusA_N"/>
</dbReference>
<dbReference type="CDD" id="cd22529">
    <property type="entry name" value="KH-II_NusA_rpt2"/>
    <property type="match status" value="1"/>
</dbReference>
<sequence>MAISPFTAALNQVCDEKGLDRDIVIQTVEAALAAAYRKDYGKPKQIIRAKLNEDDLTKTDMFQVFAVIGNKEEMEDEQNQMFLKDAKKIEKGIRTGEELEIPLEPHENFGRIAAQTAKQVIIQRLQEAERDMLFHEFKDKEGELINGNIQQVEGNDIIVNLGKINAIMPIKEQIPGENYYVGQRLKIYVVGVEESSRGPRVLVSRAHPKLISGLFMSEVPEISSGTVEIKDIAREAGARTKISVTANQEGLDPVGSCVGQRGIRVQAVLAEIGVEKIDIILWNEKPEQYISNALSPAKVEKIKLNKKEKKALVYVPDDQLSLAIGKNGQNVRLASKLSGWGIDIEKAKETKSKDPKKEDKVETNTNDKKIS</sequence>
<evidence type="ECO:0000313" key="11">
    <source>
        <dbReference type="Proteomes" id="UP000176451"/>
    </source>
</evidence>
<dbReference type="SUPFAM" id="SSF54814">
    <property type="entry name" value="Prokaryotic type KH domain (KH-domain type II)"/>
    <property type="match status" value="2"/>
</dbReference>
<dbReference type="Gene3D" id="3.30.1480.10">
    <property type="entry name" value="NusA, N-terminal domain"/>
    <property type="match status" value="1"/>
</dbReference>
<dbReference type="InterPro" id="IPR009019">
    <property type="entry name" value="KH_sf_prok-type"/>
</dbReference>
<name>A0A1F5EKA9_9BACT</name>
<dbReference type="CDD" id="cd02134">
    <property type="entry name" value="KH-II_NusA_rpt1"/>
    <property type="match status" value="1"/>
</dbReference>
<dbReference type="FunFam" id="3.30.300.20:FF:000005">
    <property type="entry name" value="Transcription termination/antitermination protein NusA"/>
    <property type="match status" value="1"/>
</dbReference>
<dbReference type="InterPro" id="IPR012340">
    <property type="entry name" value="NA-bd_OB-fold"/>
</dbReference>
<keyword evidence="3 7" id="KW-0889">Transcription antitermination</keyword>
<dbReference type="InterPro" id="IPR003029">
    <property type="entry name" value="S1_domain"/>
</dbReference>
<keyword evidence="4 7" id="KW-0694">RNA-binding</keyword>
<dbReference type="Proteomes" id="UP000176451">
    <property type="component" value="Unassembled WGS sequence"/>
</dbReference>
<dbReference type="HAMAP" id="MF_00945_B">
    <property type="entry name" value="NusA_B"/>
    <property type="match status" value="1"/>
</dbReference>
<dbReference type="InterPro" id="IPR010213">
    <property type="entry name" value="TF_NusA"/>
</dbReference>
<comment type="similarity">
    <text evidence="7">Belongs to the NusA family.</text>
</comment>
<comment type="subunit">
    <text evidence="7">Monomer. Binds directly to the core enzyme of the DNA-dependent RNA polymerase and to nascent RNA.</text>
</comment>
<dbReference type="SMART" id="SM00316">
    <property type="entry name" value="S1"/>
    <property type="match status" value="1"/>
</dbReference>
<evidence type="ECO:0000256" key="7">
    <source>
        <dbReference type="HAMAP-Rule" id="MF_00945"/>
    </source>
</evidence>
<evidence type="ECO:0000313" key="10">
    <source>
        <dbReference type="EMBL" id="OGD67783.1"/>
    </source>
</evidence>
<dbReference type="PANTHER" id="PTHR22648:SF0">
    <property type="entry name" value="TRANSCRIPTION TERMINATION_ANTITERMINATION PROTEIN NUSA"/>
    <property type="match status" value="1"/>
</dbReference>
<dbReference type="InterPro" id="IPR036555">
    <property type="entry name" value="NusA_N_sf"/>
</dbReference>
<dbReference type="Pfam" id="PF00575">
    <property type="entry name" value="S1"/>
    <property type="match status" value="1"/>
</dbReference>
<organism evidence="10 11">
    <name type="scientific">Candidatus Berkelbacteria bacterium RIFCSPHIGHO2_12_FULL_36_9</name>
    <dbReference type="NCBI Taxonomy" id="1797469"/>
    <lineage>
        <taxon>Bacteria</taxon>
        <taxon>Candidatus Berkelbacteria</taxon>
    </lineage>
</organism>
<dbReference type="GO" id="GO:0003700">
    <property type="term" value="F:DNA-binding transcription factor activity"/>
    <property type="evidence" value="ECO:0007669"/>
    <property type="project" value="InterPro"/>
</dbReference>
<dbReference type="Gene3D" id="3.30.300.20">
    <property type="match status" value="2"/>
</dbReference>
<dbReference type="SUPFAM" id="SSF50249">
    <property type="entry name" value="Nucleic acid-binding proteins"/>
    <property type="match status" value="1"/>
</dbReference>
<dbReference type="GO" id="GO:0006353">
    <property type="term" value="P:DNA-templated transcription termination"/>
    <property type="evidence" value="ECO:0007669"/>
    <property type="project" value="UniProtKB-UniRule"/>
</dbReference>
<evidence type="ECO:0000256" key="5">
    <source>
        <dbReference type="ARBA" id="ARBA00023015"/>
    </source>
</evidence>
<keyword evidence="1 7" id="KW-0806">Transcription termination</keyword>
<dbReference type="Gene3D" id="2.40.50.140">
    <property type="entry name" value="Nucleic acid-binding proteins"/>
    <property type="match status" value="1"/>
</dbReference>
<evidence type="ECO:0000256" key="3">
    <source>
        <dbReference type="ARBA" id="ARBA00022814"/>
    </source>
</evidence>
<evidence type="ECO:0000256" key="8">
    <source>
        <dbReference type="SAM" id="MobiDB-lite"/>
    </source>
</evidence>
<keyword evidence="6 7" id="KW-0804">Transcription</keyword>
<dbReference type="GO" id="GO:0003723">
    <property type="term" value="F:RNA binding"/>
    <property type="evidence" value="ECO:0007669"/>
    <property type="project" value="UniProtKB-UniRule"/>
</dbReference>
<evidence type="ECO:0000256" key="2">
    <source>
        <dbReference type="ARBA" id="ARBA00022490"/>
    </source>
</evidence>
<dbReference type="PROSITE" id="PS50126">
    <property type="entry name" value="S1"/>
    <property type="match status" value="1"/>
</dbReference>
<dbReference type="GO" id="GO:0031564">
    <property type="term" value="P:transcription antitermination"/>
    <property type="evidence" value="ECO:0007669"/>
    <property type="project" value="UniProtKB-UniRule"/>
</dbReference>
<dbReference type="EMBL" id="MEZV01000010">
    <property type="protein sequence ID" value="OGD67783.1"/>
    <property type="molecule type" value="Genomic_DNA"/>
</dbReference>
<gene>
    <name evidence="7" type="primary">nusA</name>
    <name evidence="10" type="ORF">A3F08_01235</name>
</gene>
<dbReference type="PROSITE" id="PS50084">
    <property type="entry name" value="KH_TYPE_1"/>
    <property type="match status" value="1"/>
</dbReference>
<dbReference type="GO" id="GO:0005829">
    <property type="term" value="C:cytosol"/>
    <property type="evidence" value="ECO:0007669"/>
    <property type="project" value="TreeGrafter"/>
</dbReference>
<dbReference type="InterPro" id="IPR015946">
    <property type="entry name" value="KH_dom-like_a/b"/>
</dbReference>
<keyword evidence="5 7" id="KW-0805">Transcription regulation</keyword>
<comment type="caution">
    <text evidence="10">The sequence shown here is derived from an EMBL/GenBank/DDBJ whole genome shotgun (WGS) entry which is preliminary data.</text>
</comment>
<accession>A0A1F5EKA9</accession>
<feature type="region of interest" description="Disordered" evidence="8">
    <location>
        <begin position="345"/>
        <end position="371"/>
    </location>
</feature>
<comment type="subcellular location">
    <subcellularLocation>
        <location evidence="7">Cytoplasm</location>
    </subcellularLocation>
</comment>
<keyword evidence="2 7" id="KW-0963">Cytoplasm</keyword>
<evidence type="ECO:0000259" key="9">
    <source>
        <dbReference type="PROSITE" id="PS50126"/>
    </source>
</evidence>
<dbReference type="FunFam" id="3.30.300.20:FF:000002">
    <property type="entry name" value="Transcription termination/antitermination protein NusA"/>
    <property type="match status" value="1"/>
</dbReference>
<dbReference type="CDD" id="cd04455">
    <property type="entry name" value="S1_NusA"/>
    <property type="match status" value="1"/>
</dbReference>
<dbReference type="AlphaFoldDB" id="A0A1F5EKA9"/>